<dbReference type="GO" id="GO:0003677">
    <property type="term" value="F:DNA binding"/>
    <property type="evidence" value="ECO:0007669"/>
    <property type="project" value="UniProtKB-KW"/>
</dbReference>
<dbReference type="SUPFAM" id="SSF46785">
    <property type="entry name" value="Winged helix' DNA-binding domain"/>
    <property type="match status" value="1"/>
</dbReference>
<dbReference type="GO" id="GO:0003700">
    <property type="term" value="F:DNA-binding transcription factor activity"/>
    <property type="evidence" value="ECO:0007669"/>
    <property type="project" value="InterPro"/>
</dbReference>
<dbReference type="Pfam" id="PF03466">
    <property type="entry name" value="LysR_substrate"/>
    <property type="match status" value="1"/>
</dbReference>
<accession>A0A443ITN4</accession>
<dbReference type="GO" id="GO:0032993">
    <property type="term" value="C:protein-DNA complex"/>
    <property type="evidence" value="ECO:0007669"/>
    <property type="project" value="TreeGrafter"/>
</dbReference>
<evidence type="ECO:0000259" key="5">
    <source>
        <dbReference type="PROSITE" id="PS50931"/>
    </source>
</evidence>
<comment type="similarity">
    <text evidence="1">Belongs to the LysR transcriptional regulatory family.</text>
</comment>
<evidence type="ECO:0000256" key="3">
    <source>
        <dbReference type="ARBA" id="ARBA00023125"/>
    </source>
</evidence>
<organism evidence="6 7">
    <name type="scientific">Paenirhodobacter populi</name>
    <dbReference type="NCBI Taxonomy" id="2306993"/>
    <lineage>
        <taxon>Bacteria</taxon>
        <taxon>Pseudomonadati</taxon>
        <taxon>Pseudomonadota</taxon>
        <taxon>Alphaproteobacteria</taxon>
        <taxon>Rhodobacterales</taxon>
        <taxon>Rhodobacter group</taxon>
        <taxon>Paenirhodobacter</taxon>
    </lineage>
</organism>
<evidence type="ECO:0000256" key="2">
    <source>
        <dbReference type="ARBA" id="ARBA00023015"/>
    </source>
</evidence>
<evidence type="ECO:0000256" key="1">
    <source>
        <dbReference type="ARBA" id="ARBA00009437"/>
    </source>
</evidence>
<gene>
    <name evidence="6" type="ORF">D2T33_12110</name>
</gene>
<reference evidence="6 7" key="1">
    <citation type="submission" date="2019-01" db="EMBL/GenBank/DDBJ databases">
        <title>Sinorhodobacter populi sp. nov. isolated from the symptomatic bark tissue of Populus euramericana canker.</title>
        <authorList>
            <person name="Xu G."/>
        </authorList>
    </citation>
    <scope>NUCLEOTIDE SEQUENCE [LARGE SCALE GENOMIC DNA]</scope>
    <source>
        <strain evidence="6 7">2D-5</strain>
    </source>
</reference>
<dbReference type="InterPro" id="IPR005119">
    <property type="entry name" value="LysR_subst-bd"/>
</dbReference>
<dbReference type="FunFam" id="1.10.10.10:FF:000001">
    <property type="entry name" value="LysR family transcriptional regulator"/>
    <property type="match status" value="1"/>
</dbReference>
<evidence type="ECO:0000313" key="6">
    <source>
        <dbReference type="EMBL" id="RWR11066.1"/>
    </source>
</evidence>
<sequence>MLIRHLEYFVTLAEEEHFGRAAELCGVSQPTLSQAIRKLEQDLGVALIVRGKRFMGLTAEGERVLPWGRQILSDFGSLKDDLSGRRKGGLTGQLRLGVTPAAMAALPRITERFEERNPLARITASPMTAEQIVQGIEGFALDGGLLWLDDAVAGNAALSRVVLAQEEMMFACPPDHPFAAEKTIPWRDAMTQPLVTLGAGFPVPGDGAGKPLIRAGITCNSLAGILAHLRGGLWCAVVPQGFAALLAPGDGIALRSMTAPALRLPLVAVLSARDPQSPMVRAFRDCLPAQAAGT</sequence>
<keyword evidence="7" id="KW-1185">Reference proteome</keyword>
<proteinExistence type="inferred from homology"/>
<name>A0A443ITN4_9RHOB</name>
<reference evidence="6 7" key="2">
    <citation type="submission" date="2019-01" db="EMBL/GenBank/DDBJ databases">
        <authorList>
            <person name="Li Y."/>
        </authorList>
    </citation>
    <scope>NUCLEOTIDE SEQUENCE [LARGE SCALE GENOMIC DNA]</scope>
    <source>
        <strain evidence="6 7">2D-5</strain>
    </source>
</reference>
<dbReference type="Gene3D" id="1.10.10.10">
    <property type="entry name" value="Winged helix-like DNA-binding domain superfamily/Winged helix DNA-binding domain"/>
    <property type="match status" value="1"/>
</dbReference>
<dbReference type="RefSeq" id="WP_128269939.1">
    <property type="nucleotide sequence ID" value="NZ_SAUW01000011.1"/>
</dbReference>
<evidence type="ECO:0000313" key="7">
    <source>
        <dbReference type="Proteomes" id="UP000285710"/>
    </source>
</evidence>
<dbReference type="SUPFAM" id="SSF53850">
    <property type="entry name" value="Periplasmic binding protein-like II"/>
    <property type="match status" value="1"/>
</dbReference>
<dbReference type="Proteomes" id="UP000285710">
    <property type="component" value="Unassembled WGS sequence"/>
</dbReference>
<protein>
    <submittedName>
        <fullName evidence="6">LysR family transcriptional regulator</fullName>
    </submittedName>
</protein>
<dbReference type="CDD" id="cd05466">
    <property type="entry name" value="PBP2_LTTR_substrate"/>
    <property type="match status" value="1"/>
</dbReference>
<dbReference type="PANTHER" id="PTHR30346:SF28">
    <property type="entry name" value="HTH-TYPE TRANSCRIPTIONAL REGULATOR CYNR"/>
    <property type="match status" value="1"/>
</dbReference>
<keyword evidence="2" id="KW-0805">Transcription regulation</keyword>
<dbReference type="InterPro" id="IPR000847">
    <property type="entry name" value="LysR_HTH_N"/>
</dbReference>
<dbReference type="PRINTS" id="PR00039">
    <property type="entry name" value="HTHLYSR"/>
</dbReference>
<keyword evidence="4" id="KW-0804">Transcription</keyword>
<dbReference type="Pfam" id="PF00126">
    <property type="entry name" value="HTH_1"/>
    <property type="match status" value="1"/>
</dbReference>
<dbReference type="PANTHER" id="PTHR30346">
    <property type="entry name" value="TRANSCRIPTIONAL DUAL REGULATOR HCAR-RELATED"/>
    <property type="match status" value="1"/>
</dbReference>
<evidence type="ECO:0000256" key="4">
    <source>
        <dbReference type="ARBA" id="ARBA00023163"/>
    </source>
</evidence>
<dbReference type="AlphaFoldDB" id="A0A443ITN4"/>
<comment type="caution">
    <text evidence="6">The sequence shown here is derived from an EMBL/GenBank/DDBJ whole genome shotgun (WGS) entry which is preliminary data.</text>
</comment>
<dbReference type="InterPro" id="IPR036388">
    <property type="entry name" value="WH-like_DNA-bd_sf"/>
</dbReference>
<dbReference type="Gene3D" id="3.40.190.290">
    <property type="match status" value="1"/>
</dbReference>
<dbReference type="PROSITE" id="PS50931">
    <property type="entry name" value="HTH_LYSR"/>
    <property type="match status" value="1"/>
</dbReference>
<keyword evidence="3" id="KW-0238">DNA-binding</keyword>
<dbReference type="InterPro" id="IPR036390">
    <property type="entry name" value="WH_DNA-bd_sf"/>
</dbReference>
<feature type="domain" description="HTH lysR-type" evidence="5">
    <location>
        <begin position="1"/>
        <end position="58"/>
    </location>
</feature>
<dbReference type="EMBL" id="SAUW01000011">
    <property type="protein sequence ID" value="RWR11066.1"/>
    <property type="molecule type" value="Genomic_DNA"/>
</dbReference>